<keyword evidence="2" id="KW-0812">Transmembrane</keyword>
<proteinExistence type="predicted"/>
<feature type="transmembrane region" description="Helical" evidence="2">
    <location>
        <begin position="48"/>
        <end position="68"/>
    </location>
</feature>
<comment type="caution">
    <text evidence="3">The sequence shown here is derived from an EMBL/GenBank/DDBJ whole genome shotgun (WGS) entry which is preliminary data.</text>
</comment>
<keyword evidence="2" id="KW-1133">Transmembrane helix</keyword>
<dbReference type="EMBL" id="JACXST010000001">
    <property type="protein sequence ID" value="MBD9360410.1"/>
    <property type="molecule type" value="Genomic_DNA"/>
</dbReference>
<protein>
    <recommendedName>
        <fullName evidence="5">Energy transducer TonB</fullName>
    </recommendedName>
</protein>
<dbReference type="RefSeq" id="WP_192393161.1">
    <property type="nucleotide sequence ID" value="NZ_CAJHIU010000001.1"/>
</dbReference>
<evidence type="ECO:0000313" key="4">
    <source>
        <dbReference type="Proteomes" id="UP000641152"/>
    </source>
</evidence>
<sequence>MWYSITQTTSLFAIPRSFMQTAQGLPDPNHFLVLTPMPGNRYRRSVAVTSAVLVAALLHGGLLFWYVSRPGTAGVFSRSTVADDRHGVVGTAVASGQSTDCTTSATETRRAAQAG</sequence>
<gene>
    <name evidence="3" type="ORF">EBB_07640</name>
</gene>
<organism evidence="3 4">
    <name type="scientific">Methylomonas fluvii</name>
    <dbReference type="NCBI Taxonomy" id="1854564"/>
    <lineage>
        <taxon>Bacteria</taxon>
        <taxon>Pseudomonadati</taxon>
        <taxon>Pseudomonadota</taxon>
        <taxon>Gammaproteobacteria</taxon>
        <taxon>Methylococcales</taxon>
        <taxon>Methylococcaceae</taxon>
        <taxon>Methylomonas</taxon>
    </lineage>
</organism>
<accession>A0ABR9DBC4</accession>
<evidence type="ECO:0000256" key="1">
    <source>
        <dbReference type="SAM" id="MobiDB-lite"/>
    </source>
</evidence>
<feature type="compositionally biased region" description="Polar residues" evidence="1">
    <location>
        <begin position="96"/>
        <end position="106"/>
    </location>
</feature>
<feature type="region of interest" description="Disordered" evidence="1">
    <location>
        <begin position="96"/>
        <end position="115"/>
    </location>
</feature>
<evidence type="ECO:0000256" key="2">
    <source>
        <dbReference type="SAM" id="Phobius"/>
    </source>
</evidence>
<evidence type="ECO:0008006" key="5">
    <source>
        <dbReference type="Google" id="ProtNLM"/>
    </source>
</evidence>
<reference evidence="3 4" key="1">
    <citation type="submission" date="2020-09" db="EMBL/GenBank/DDBJ databases">
        <title>Methylomonas albis sp. nov. and Methylomonas fluvii sp. nov.: Two cold-adapted methanotrophs from the River Elbe and an amended description of Methylovulum psychrotolerans strain Eb1.</title>
        <authorList>
            <person name="Bussmann I.K."/>
            <person name="Klings K.-W."/>
            <person name="Warnstedt J."/>
            <person name="Hoppert M."/>
            <person name="Saborowski A."/>
            <person name="Horn F."/>
            <person name="Liebner S."/>
        </authorList>
    </citation>
    <scope>NUCLEOTIDE SEQUENCE [LARGE SCALE GENOMIC DNA]</scope>
    <source>
        <strain evidence="3 4">EbB</strain>
    </source>
</reference>
<keyword evidence="4" id="KW-1185">Reference proteome</keyword>
<evidence type="ECO:0000313" key="3">
    <source>
        <dbReference type="EMBL" id="MBD9360410.1"/>
    </source>
</evidence>
<keyword evidence="2" id="KW-0472">Membrane</keyword>
<name>A0ABR9DBC4_9GAMM</name>
<dbReference type="Proteomes" id="UP000641152">
    <property type="component" value="Unassembled WGS sequence"/>
</dbReference>